<name>A0A1R3KRT7_9ROSI</name>
<gene>
    <name evidence="1" type="ORF">COLO4_05127</name>
</gene>
<reference evidence="2" key="1">
    <citation type="submission" date="2013-09" db="EMBL/GenBank/DDBJ databases">
        <title>Corchorus olitorius genome sequencing.</title>
        <authorList>
            <person name="Alam M."/>
            <person name="Haque M.S."/>
            <person name="Islam M.S."/>
            <person name="Emdad E.M."/>
            <person name="Islam M.M."/>
            <person name="Ahmed B."/>
            <person name="Halim A."/>
            <person name="Hossen Q.M.M."/>
            <person name="Hossain M.Z."/>
            <person name="Ahmed R."/>
            <person name="Khan M.M."/>
            <person name="Islam R."/>
            <person name="Rashid M.M."/>
            <person name="Khan S.A."/>
            <person name="Rahman M.S."/>
            <person name="Alam M."/>
            <person name="Yahiya A.S."/>
            <person name="Khan M.S."/>
            <person name="Azam M.S."/>
            <person name="Haque T."/>
            <person name="Lashkar M.Z.H."/>
            <person name="Akhand A.I."/>
            <person name="Morshed G."/>
            <person name="Roy S."/>
            <person name="Uddin K.S."/>
            <person name="Rabeya T."/>
            <person name="Hossain A.S."/>
            <person name="Chowdhury A."/>
            <person name="Snigdha A.R."/>
            <person name="Mortoza M.S."/>
            <person name="Matin S.A."/>
            <person name="Hoque S.M.E."/>
            <person name="Islam M.K."/>
            <person name="Roy D.K."/>
            <person name="Haider R."/>
            <person name="Moosa M.M."/>
            <person name="Elias S.M."/>
            <person name="Hasan A.M."/>
            <person name="Jahan S."/>
            <person name="Shafiuddin M."/>
            <person name="Mahmood N."/>
            <person name="Shommy N.S."/>
        </authorList>
    </citation>
    <scope>NUCLEOTIDE SEQUENCE [LARGE SCALE GENOMIC DNA]</scope>
    <source>
        <strain evidence="2">cv. O-4</strain>
    </source>
</reference>
<sequence length="61" mass="6887">MGMRESDCRKIEADMRETNARGRMGRDRALKKWCFCGHPAPPGGNHRRVVDADGYGGGWHE</sequence>
<keyword evidence="2" id="KW-1185">Reference proteome</keyword>
<dbReference type="AlphaFoldDB" id="A0A1R3KRT7"/>
<dbReference type="EMBL" id="AWUE01012199">
    <property type="protein sequence ID" value="OMP09791.1"/>
    <property type="molecule type" value="Genomic_DNA"/>
</dbReference>
<accession>A0A1R3KRT7</accession>
<evidence type="ECO:0000313" key="2">
    <source>
        <dbReference type="Proteomes" id="UP000187203"/>
    </source>
</evidence>
<comment type="caution">
    <text evidence="1">The sequence shown here is derived from an EMBL/GenBank/DDBJ whole genome shotgun (WGS) entry which is preliminary data.</text>
</comment>
<organism evidence="1 2">
    <name type="scientific">Corchorus olitorius</name>
    <dbReference type="NCBI Taxonomy" id="93759"/>
    <lineage>
        <taxon>Eukaryota</taxon>
        <taxon>Viridiplantae</taxon>
        <taxon>Streptophyta</taxon>
        <taxon>Embryophyta</taxon>
        <taxon>Tracheophyta</taxon>
        <taxon>Spermatophyta</taxon>
        <taxon>Magnoliopsida</taxon>
        <taxon>eudicotyledons</taxon>
        <taxon>Gunneridae</taxon>
        <taxon>Pentapetalae</taxon>
        <taxon>rosids</taxon>
        <taxon>malvids</taxon>
        <taxon>Malvales</taxon>
        <taxon>Malvaceae</taxon>
        <taxon>Grewioideae</taxon>
        <taxon>Apeibeae</taxon>
        <taxon>Corchorus</taxon>
    </lineage>
</organism>
<proteinExistence type="predicted"/>
<dbReference type="Proteomes" id="UP000187203">
    <property type="component" value="Unassembled WGS sequence"/>
</dbReference>
<protein>
    <submittedName>
        <fullName evidence="1">Uncharacterized protein</fullName>
    </submittedName>
</protein>
<evidence type="ECO:0000313" key="1">
    <source>
        <dbReference type="EMBL" id="OMP09791.1"/>
    </source>
</evidence>